<dbReference type="SUPFAM" id="SSF110324">
    <property type="entry name" value="Ribosomal L27 protein-like"/>
    <property type="match status" value="1"/>
</dbReference>
<reference evidence="6" key="1">
    <citation type="submission" date="2017-02" db="UniProtKB">
        <authorList>
            <consortium name="WormBaseParasite"/>
        </authorList>
    </citation>
    <scope>IDENTIFICATION</scope>
</reference>
<dbReference type="Gene3D" id="2.40.50.140">
    <property type="entry name" value="Nucleic acid-binding proteins"/>
    <property type="match status" value="1"/>
</dbReference>
<evidence type="ECO:0000256" key="2">
    <source>
        <dbReference type="ARBA" id="ARBA00022835"/>
    </source>
</evidence>
<dbReference type="SUPFAM" id="SSF50249">
    <property type="entry name" value="Nucleic acid-binding proteins"/>
    <property type="match status" value="1"/>
</dbReference>
<reference evidence="4 5" key="2">
    <citation type="submission" date="2018-11" db="EMBL/GenBank/DDBJ databases">
        <authorList>
            <consortium name="Pathogen Informatics"/>
        </authorList>
    </citation>
    <scope>NUCLEOTIDE SEQUENCE [LARGE SCALE GENOMIC DNA]</scope>
</reference>
<feature type="domain" description="Exosome complex component N-terminal" evidence="3">
    <location>
        <begin position="20"/>
        <end position="56"/>
    </location>
</feature>
<dbReference type="InterPro" id="IPR025721">
    <property type="entry name" value="Exosome_cplx_N_dom"/>
</dbReference>
<dbReference type="Proteomes" id="UP000267096">
    <property type="component" value="Unassembled WGS sequence"/>
</dbReference>
<gene>
    <name evidence="4" type="ORF">ASIM_LOCUS14477</name>
</gene>
<dbReference type="Gene3D" id="2.40.50.100">
    <property type="match status" value="1"/>
</dbReference>
<dbReference type="EMBL" id="UYRR01031775">
    <property type="protein sequence ID" value="VDK52536.1"/>
    <property type="molecule type" value="Genomic_DNA"/>
</dbReference>
<proteinExistence type="predicted"/>
<dbReference type="Pfam" id="PF14382">
    <property type="entry name" value="ECR1_N"/>
    <property type="match status" value="1"/>
</dbReference>
<dbReference type="WBParaSite" id="ASIM_0001506701-mRNA-1">
    <property type="protein sequence ID" value="ASIM_0001506701-mRNA-1"/>
    <property type="gene ID" value="ASIM_0001506701"/>
</dbReference>
<evidence type="ECO:0000259" key="3">
    <source>
        <dbReference type="Pfam" id="PF14382"/>
    </source>
</evidence>
<dbReference type="GO" id="GO:0006396">
    <property type="term" value="P:RNA processing"/>
    <property type="evidence" value="ECO:0007669"/>
    <property type="project" value="InterPro"/>
</dbReference>
<evidence type="ECO:0000313" key="6">
    <source>
        <dbReference type="WBParaSite" id="ASIM_0001506701-mRNA-1"/>
    </source>
</evidence>
<dbReference type="PANTHER" id="PTHR12686:SF8">
    <property type="entry name" value="EXOSOME COMPLEX COMPONENT CSL4"/>
    <property type="match status" value="1"/>
</dbReference>
<dbReference type="GO" id="GO:0000176">
    <property type="term" value="C:nuclear exosome (RNase complex)"/>
    <property type="evidence" value="ECO:0007669"/>
    <property type="project" value="TreeGrafter"/>
</dbReference>
<dbReference type="PANTHER" id="PTHR12686">
    <property type="entry name" value="3'-5' EXORIBONUCLEASE CSL4-RELATED"/>
    <property type="match status" value="1"/>
</dbReference>
<dbReference type="OrthoDB" id="440760at2759"/>
<dbReference type="GO" id="GO:0005737">
    <property type="term" value="C:cytoplasm"/>
    <property type="evidence" value="ECO:0007669"/>
    <property type="project" value="TreeGrafter"/>
</dbReference>
<dbReference type="InterPro" id="IPR039771">
    <property type="entry name" value="Csl4"/>
</dbReference>
<keyword evidence="2" id="KW-0271">Exosome</keyword>
<dbReference type="AlphaFoldDB" id="A0A0M3K2D1"/>
<protein>
    <submittedName>
        <fullName evidence="6">Exosome complex component CSL4 (inferred by orthology to a human protein)</fullName>
    </submittedName>
</protein>
<evidence type="ECO:0000313" key="5">
    <source>
        <dbReference type="Proteomes" id="UP000267096"/>
    </source>
</evidence>
<dbReference type="GO" id="GO:0005730">
    <property type="term" value="C:nucleolus"/>
    <property type="evidence" value="ECO:0007669"/>
    <property type="project" value="UniProtKB-SubCell"/>
</dbReference>
<sequence length="235" mass="25828">MESCSLSTDASTSNTEFKKVFPGDRLFAISEDLRAGIGTYELFGHIYASLAGIVHVLPGTECSKEVRTVEVRKNNEIQHHIVPYIGGIVTAKVLNIGVNFAKCGIVCVDTSMLSHQFSAVLRREDISSDQRDKIQLAESQTIIFQTELYMCIQPGDVILARVIGFGESQTTFVLSIAEDELGVVSGKGDHGERMIPCSFTHLKSTLTNDTQTRKIAKIPNLNSQFAFNNINISKN</sequence>
<comment type="subcellular location">
    <subcellularLocation>
        <location evidence="1">Nucleus</location>
        <location evidence="1">Nucleolus</location>
    </subcellularLocation>
</comment>
<dbReference type="InterPro" id="IPR012340">
    <property type="entry name" value="NA-bd_OB-fold"/>
</dbReference>
<organism evidence="6">
    <name type="scientific">Anisakis simplex</name>
    <name type="common">Herring worm</name>
    <dbReference type="NCBI Taxonomy" id="6269"/>
    <lineage>
        <taxon>Eukaryota</taxon>
        <taxon>Metazoa</taxon>
        <taxon>Ecdysozoa</taxon>
        <taxon>Nematoda</taxon>
        <taxon>Chromadorea</taxon>
        <taxon>Rhabditida</taxon>
        <taxon>Spirurina</taxon>
        <taxon>Ascaridomorpha</taxon>
        <taxon>Ascaridoidea</taxon>
        <taxon>Anisakidae</taxon>
        <taxon>Anisakis</taxon>
        <taxon>Anisakis simplex complex</taxon>
    </lineage>
</organism>
<keyword evidence="5" id="KW-1185">Reference proteome</keyword>
<evidence type="ECO:0000313" key="4">
    <source>
        <dbReference type="EMBL" id="VDK52536.1"/>
    </source>
</evidence>
<evidence type="ECO:0000256" key="1">
    <source>
        <dbReference type="ARBA" id="ARBA00004604"/>
    </source>
</evidence>
<accession>A0A0M3K2D1</accession>
<name>A0A0M3K2D1_ANISI</name>